<dbReference type="Proteomes" id="UP001218188">
    <property type="component" value="Unassembled WGS sequence"/>
</dbReference>
<feature type="compositionally biased region" description="Basic residues" evidence="1">
    <location>
        <begin position="864"/>
        <end position="876"/>
    </location>
</feature>
<dbReference type="Pfam" id="PF17667">
    <property type="entry name" value="Pkinase_fungal"/>
    <property type="match status" value="2"/>
</dbReference>
<organism evidence="3 4">
    <name type="scientific">Mycena alexandri</name>
    <dbReference type="NCBI Taxonomy" id="1745969"/>
    <lineage>
        <taxon>Eukaryota</taxon>
        <taxon>Fungi</taxon>
        <taxon>Dikarya</taxon>
        <taxon>Basidiomycota</taxon>
        <taxon>Agaricomycotina</taxon>
        <taxon>Agaricomycetes</taxon>
        <taxon>Agaricomycetidae</taxon>
        <taxon>Agaricales</taxon>
        <taxon>Marasmiineae</taxon>
        <taxon>Mycenaceae</taxon>
        <taxon>Mycena</taxon>
    </lineage>
</organism>
<dbReference type="GO" id="GO:0005524">
    <property type="term" value="F:ATP binding"/>
    <property type="evidence" value="ECO:0007669"/>
    <property type="project" value="InterPro"/>
</dbReference>
<dbReference type="InterPro" id="IPR040976">
    <property type="entry name" value="Pkinase_fungal"/>
</dbReference>
<comment type="caution">
    <text evidence="3">The sequence shown here is derived from an EMBL/GenBank/DDBJ whole genome shotgun (WGS) entry which is preliminary data.</text>
</comment>
<evidence type="ECO:0000313" key="4">
    <source>
        <dbReference type="Proteomes" id="UP001218188"/>
    </source>
</evidence>
<dbReference type="Gene3D" id="1.10.510.10">
    <property type="entry name" value="Transferase(Phosphotransferase) domain 1"/>
    <property type="match status" value="1"/>
</dbReference>
<evidence type="ECO:0000313" key="3">
    <source>
        <dbReference type="EMBL" id="KAJ7034963.1"/>
    </source>
</evidence>
<feature type="domain" description="Protein kinase" evidence="2">
    <location>
        <begin position="306"/>
        <end position="700"/>
    </location>
</feature>
<dbReference type="PROSITE" id="PS00109">
    <property type="entry name" value="PROTEIN_KINASE_TYR"/>
    <property type="match status" value="1"/>
</dbReference>
<sequence length="876" mass="97089">MSHSPTATSPPLSPSGTSNRGLTPSDGHSAYRSRDEDDESASLPSPRSSTPPPSGPDNSPLLPATPAKSKPGRSERHSTNEGSKQSNSEQQMLWWKALQENFRGEVSVDDFLQTYLPQPVTETDGRIDAIIAQSATALKLAAKQARKAKKEVEYDNSIVAYFNAVVSEFPPNTKPLFKDTHSIMFPPIDEDDHPTAPDIMGGRPGAPNPDQCQWRDAGVIIELKVKVDIFKNGEVNTSTRSLDALAQIGKSARSLLASGNCFVFVVTVFKTDARILRFDRAGYRTSVAFNWTSKSKVFPTLFWRLYNPDTPNGANPSARMYGADDTISIPTAAEKKQMFKLWQETSSYKETPSNKRLSLEAATDHSRWVDGLKDGLRVRCFTIGPVLFQSEGLFSRATRVDRVVIEGDKSPTVYALKDAWRQACRRPETDFYDVIAKHCEETGVPTEGMARCLGSLDLSGLGHRTNSARSPEEERCHMRSLLTPVGLPLRNFTSSLVLVRAMQTAIQHHKTAYEAGVIHRDVSEGNVLFDERSMQGFLVDWDYAEFTAEGQRNFQKWFPERANSVEDKVYTRIDKSLKDRTGTFAFMAIQILDNKVTHEAKHDLESFYYLLIWMILRHTASDAAFDKPRVCHELFDNPAPASIKSYWVSQPLPFTFVDDHPLFDLVESFHDLVDAQYPKPEKISRSRITLDITLSASPLNPVDVLTYGRVARIFEVGVALPNWPNDDKAIPFVPYGKAKDAKGETQSRTGTGTGNLRRTALQNSQAARGVSEGNVSGSTRSAKRRRDGEDVTASPRVSVSSASDLSEFSGEMPESTPRAKKRRTLPEVSGTSKERPTASASGSIKQRMKPRTGGKSQAAEPKTTVKKASRAKSTKR</sequence>
<gene>
    <name evidence="3" type="ORF">C8F04DRAFT_1346222</name>
</gene>
<feature type="region of interest" description="Disordered" evidence="1">
    <location>
        <begin position="738"/>
        <end position="876"/>
    </location>
</feature>
<protein>
    <recommendedName>
        <fullName evidence="2">Protein kinase domain-containing protein</fullName>
    </recommendedName>
</protein>
<feature type="compositionally biased region" description="Low complexity" evidence="1">
    <location>
        <begin position="1"/>
        <end position="18"/>
    </location>
</feature>
<dbReference type="SUPFAM" id="SSF56112">
    <property type="entry name" value="Protein kinase-like (PK-like)"/>
    <property type="match status" value="1"/>
</dbReference>
<keyword evidence="4" id="KW-1185">Reference proteome</keyword>
<evidence type="ECO:0000256" key="1">
    <source>
        <dbReference type="SAM" id="MobiDB-lite"/>
    </source>
</evidence>
<dbReference type="PROSITE" id="PS50011">
    <property type="entry name" value="PROTEIN_KINASE_DOM"/>
    <property type="match status" value="1"/>
</dbReference>
<dbReference type="AlphaFoldDB" id="A0AAD6SW60"/>
<accession>A0AAD6SW60</accession>
<proteinExistence type="predicted"/>
<dbReference type="InterPro" id="IPR008266">
    <property type="entry name" value="Tyr_kinase_AS"/>
</dbReference>
<dbReference type="InterPro" id="IPR011009">
    <property type="entry name" value="Kinase-like_dom_sf"/>
</dbReference>
<dbReference type="EMBL" id="JARJCM010000053">
    <property type="protein sequence ID" value="KAJ7034963.1"/>
    <property type="molecule type" value="Genomic_DNA"/>
</dbReference>
<dbReference type="PANTHER" id="PTHR38248">
    <property type="entry name" value="FUNK1 6"/>
    <property type="match status" value="1"/>
</dbReference>
<feature type="region of interest" description="Disordered" evidence="1">
    <location>
        <begin position="1"/>
        <end position="88"/>
    </location>
</feature>
<name>A0AAD6SW60_9AGAR</name>
<dbReference type="PANTHER" id="PTHR38248:SF2">
    <property type="entry name" value="FUNK1 11"/>
    <property type="match status" value="1"/>
</dbReference>
<dbReference type="InterPro" id="IPR000719">
    <property type="entry name" value="Prot_kinase_dom"/>
</dbReference>
<reference evidence="3" key="1">
    <citation type="submission" date="2023-03" db="EMBL/GenBank/DDBJ databases">
        <title>Massive genome expansion in bonnet fungi (Mycena s.s.) driven by repeated elements and novel gene families across ecological guilds.</title>
        <authorList>
            <consortium name="Lawrence Berkeley National Laboratory"/>
            <person name="Harder C.B."/>
            <person name="Miyauchi S."/>
            <person name="Viragh M."/>
            <person name="Kuo A."/>
            <person name="Thoen E."/>
            <person name="Andreopoulos B."/>
            <person name="Lu D."/>
            <person name="Skrede I."/>
            <person name="Drula E."/>
            <person name="Henrissat B."/>
            <person name="Morin E."/>
            <person name="Kohler A."/>
            <person name="Barry K."/>
            <person name="LaButti K."/>
            <person name="Morin E."/>
            <person name="Salamov A."/>
            <person name="Lipzen A."/>
            <person name="Mereny Z."/>
            <person name="Hegedus B."/>
            <person name="Baldrian P."/>
            <person name="Stursova M."/>
            <person name="Weitz H."/>
            <person name="Taylor A."/>
            <person name="Grigoriev I.V."/>
            <person name="Nagy L.G."/>
            <person name="Martin F."/>
            <person name="Kauserud H."/>
        </authorList>
    </citation>
    <scope>NUCLEOTIDE SEQUENCE</scope>
    <source>
        <strain evidence="3">CBHHK200</strain>
    </source>
</reference>
<feature type="compositionally biased region" description="Polar residues" evidence="1">
    <location>
        <begin position="795"/>
        <end position="806"/>
    </location>
</feature>
<dbReference type="GO" id="GO:0004672">
    <property type="term" value="F:protein kinase activity"/>
    <property type="evidence" value="ECO:0007669"/>
    <property type="project" value="InterPro"/>
</dbReference>
<evidence type="ECO:0000259" key="2">
    <source>
        <dbReference type="PROSITE" id="PS50011"/>
    </source>
</evidence>